<dbReference type="PANTHER" id="PTHR43072">
    <property type="entry name" value="N-ACETYLTRANSFERASE"/>
    <property type="match status" value="1"/>
</dbReference>
<accession>A0A841L2B8</accession>
<feature type="domain" description="N-acetyltransferase" evidence="1">
    <location>
        <begin position="1"/>
        <end position="133"/>
    </location>
</feature>
<keyword evidence="3" id="KW-1185">Reference proteome</keyword>
<gene>
    <name evidence="2" type="ORF">FHS79_001121</name>
</gene>
<dbReference type="Gene3D" id="3.40.630.30">
    <property type="match status" value="1"/>
</dbReference>
<dbReference type="PANTHER" id="PTHR43072:SF52">
    <property type="entry name" value="GCN5-RELATED N-ACETYLTRANSFERASE"/>
    <property type="match status" value="1"/>
</dbReference>
<evidence type="ECO:0000313" key="2">
    <source>
        <dbReference type="EMBL" id="MBB6226959.1"/>
    </source>
</evidence>
<dbReference type="SUPFAM" id="SSF55729">
    <property type="entry name" value="Acyl-CoA N-acyltransferases (Nat)"/>
    <property type="match status" value="1"/>
</dbReference>
<dbReference type="InterPro" id="IPR016181">
    <property type="entry name" value="Acyl_CoA_acyltransferase"/>
</dbReference>
<evidence type="ECO:0000313" key="3">
    <source>
        <dbReference type="Proteomes" id="UP000538147"/>
    </source>
</evidence>
<name>A0A841L2B8_9SPHN</name>
<dbReference type="Pfam" id="PF00583">
    <property type="entry name" value="Acetyltransf_1"/>
    <property type="match status" value="1"/>
</dbReference>
<dbReference type="EC" id="2.3.1.60" evidence="2"/>
<dbReference type="AlphaFoldDB" id="A0A841L2B8"/>
<evidence type="ECO:0000259" key="1">
    <source>
        <dbReference type="PROSITE" id="PS51186"/>
    </source>
</evidence>
<organism evidence="2 3">
    <name type="scientific">Polymorphobacter multimanifer</name>
    <dbReference type="NCBI Taxonomy" id="1070431"/>
    <lineage>
        <taxon>Bacteria</taxon>
        <taxon>Pseudomonadati</taxon>
        <taxon>Pseudomonadota</taxon>
        <taxon>Alphaproteobacteria</taxon>
        <taxon>Sphingomonadales</taxon>
        <taxon>Sphingosinicellaceae</taxon>
        <taxon>Polymorphobacter</taxon>
    </lineage>
</organism>
<dbReference type="Proteomes" id="UP000538147">
    <property type="component" value="Unassembled WGS sequence"/>
</dbReference>
<dbReference type="GO" id="GO:0046353">
    <property type="term" value="F:aminoglycoside 3-N-acetyltransferase activity"/>
    <property type="evidence" value="ECO:0007669"/>
    <property type="project" value="UniProtKB-EC"/>
</dbReference>
<dbReference type="InterPro" id="IPR000182">
    <property type="entry name" value="GNAT_dom"/>
</dbReference>
<comment type="caution">
    <text evidence="2">The sequence shown here is derived from an EMBL/GenBank/DDBJ whole genome shotgun (WGS) entry which is preliminary data.</text>
</comment>
<sequence length="133" mass="14569">MNALFGRAFEDLERYEGAPPQDLWLARLLARDTVTALVATIDETVVGGLVAYRLDKFEQATSEICLYDLAVEEAHRRRGIASALISRLQAIAAEAGASVIFVQADYSDPPAIALYERFGSREAVLHFDIKPAG</sequence>
<dbReference type="CDD" id="cd04301">
    <property type="entry name" value="NAT_SF"/>
    <property type="match status" value="1"/>
</dbReference>
<dbReference type="PROSITE" id="PS51186">
    <property type="entry name" value="GNAT"/>
    <property type="match status" value="1"/>
</dbReference>
<keyword evidence="2" id="KW-0012">Acyltransferase</keyword>
<protein>
    <submittedName>
        <fullName evidence="2">Aminoglycoside 3-N-acetyltransferase I</fullName>
        <ecNumber evidence="2">2.3.1.60</ecNumber>
    </submittedName>
</protein>
<keyword evidence="2" id="KW-0808">Transferase</keyword>
<dbReference type="EMBL" id="JACIIV010000007">
    <property type="protein sequence ID" value="MBB6226959.1"/>
    <property type="molecule type" value="Genomic_DNA"/>
</dbReference>
<reference evidence="2 3" key="1">
    <citation type="submission" date="2020-08" db="EMBL/GenBank/DDBJ databases">
        <title>Genomic Encyclopedia of Type Strains, Phase IV (KMG-IV): sequencing the most valuable type-strain genomes for metagenomic binning, comparative biology and taxonomic classification.</title>
        <authorList>
            <person name="Goeker M."/>
        </authorList>
    </citation>
    <scope>NUCLEOTIDE SEQUENCE [LARGE SCALE GENOMIC DNA]</scope>
    <source>
        <strain evidence="2 3">DSM 102189</strain>
    </source>
</reference>
<proteinExistence type="predicted"/>